<dbReference type="EMBL" id="LAZR01002503">
    <property type="protein sequence ID" value="KKN29217.1"/>
    <property type="molecule type" value="Genomic_DNA"/>
</dbReference>
<name>A0A0F9PWV5_9ZZZZ</name>
<reference evidence="1" key="1">
    <citation type="journal article" date="2015" name="Nature">
        <title>Complex archaea that bridge the gap between prokaryotes and eukaryotes.</title>
        <authorList>
            <person name="Spang A."/>
            <person name="Saw J.H."/>
            <person name="Jorgensen S.L."/>
            <person name="Zaremba-Niedzwiedzka K."/>
            <person name="Martijn J."/>
            <person name="Lind A.E."/>
            <person name="van Eijk R."/>
            <person name="Schleper C."/>
            <person name="Guy L."/>
            <person name="Ettema T.J."/>
        </authorList>
    </citation>
    <scope>NUCLEOTIDE SEQUENCE</scope>
</reference>
<proteinExistence type="predicted"/>
<comment type="caution">
    <text evidence="1">The sequence shown here is derived from an EMBL/GenBank/DDBJ whole genome shotgun (WGS) entry which is preliminary data.</text>
</comment>
<dbReference type="AlphaFoldDB" id="A0A0F9PWV5"/>
<evidence type="ECO:0000313" key="1">
    <source>
        <dbReference type="EMBL" id="KKN29217.1"/>
    </source>
</evidence>
<protein>
    <submittedName>
        <fullName evidence="1">Uncharacterized protein</fullName>
    </submittedName>
</protein>
<organism evidence="1">
    <name type="scientific">marine sediment metagenome</name>
    <dbReference type="NCBI Taxonomy" id="412755"/>
    <lineage>
        <taxon>unclassified sequences</taxon>
        <taxon>metagenomes</taxon>
        <taxon>ecological metagenomes</taxon>
    </lineage>
</organism>
<accession>A0A0F9PWV5</accession>
<gene>
    <name evidence="1" type="ORF">LCGC14_0846700</name>
</gene>
<sequence>MRNNNGFRLSTAEFKGRVLESLDNIKSDIKEIKVSNSNQHRDFYKRIGSLERQPSFSISPVAWFLSLIGIGK</sequence>